<organism evidence="1 2">
    <name type="scientific">Photobacterium profundum 3TCK</name>
    <dbReference type="NCBI Taxonomy" id="314280"/>
    <lineage>
        <taxon>Bacteria</taxon>
        <taxon>Pseudomonadati</taxon>
        <taxon>Pseudomonadota</taxon>
        <taxon>Gammaproteobacteria</taxon>
        <taxon>Vibrionales</taxon>
        <taxon>Vibrionaceae</taxon>
        <taxon>Photobacterium</taxon>
    </lineage>
</organism>
<evidence type="ECO:0000313" key="1">
    <source>
        <dbReference type="EMBL" id="EAS40935.1"/>
    </source>
</evidence>
<evidence type="ECO:0000313" key="2">
    <source>
        <dbReference type="Proteomes" id="UP000003789"/>
    </source>
</evidence>
<reference evidence="1 2" key="1">
    <citation type="submission" date="2006-03" db="EMBL/GenBank/DDBJ databases">
        <authorList>
            <person name="Bartlett D.H."/>
            <person name="Valle G."/>
            <person name="Lauro F.M."/>
            <person name="Vezzi A."/>
            <person name="Simonato F."/>
            <person name="Eloe E."/>
            <person name="Vitulo N."/>
            <person name="Stratton T.K."/>
            <person name="D'angelo M."/>
            <person name="Ferriera S."/>
            <person name="Johnson J."/>
            <person name="Kravitz S."/>
            <person name="Beeson K."/>
            <person name="Sutton G."/>
            <person name="Rogers Y."/>
            <person name="Friedman R."/>
            <person name="Frazier M."/>
            <person name="Venter J.C."/>
        </authorList>
    </citation>
    <scope>NUCLEOTIDE SEQUENCE [LARGE SCALE GENOMIC DNA]</scope>
    <source>
        <strain evidence="1 2">3TCK</strain>
    </source>
</reference>
<accession>Q1YXB3</accession>
<dbReference type="Proteomes" id="UP000003789">
    <property type="component" value="Unassembled WGS sequence"/>
</dbReference>
<gene>
    <name evidence="1" type="ORF">P3TCK_02271</name>
</gene>
<sequence>MYSAAKKQCIILFVSKRPFIAFVEHTMKNDEIGGGINKKEGKK</sequence>
<dbReference type="AlphaFoldDB" id="Q1YXB3"/>
<name>Q1YXB3_9GAMM</name>
<dbReference type="EMBL" id="AAPH01000044">
    <property type="protein sequence ID" value="EAS40935.1"/>
    <property type="molecule type" value="Genomic_DNA"/>
</dbReference>
<comment type="caution">
    <text evidence="1">The sequence shown here is derived from an EMBL/GenBank/DDBJ whole genome shotgun (WGS) entry which is preliminary data.</text>
</comment>
<proteinExistence type="predicted"/>
<dbReference type="HOGENOM" id="CLU_3237425_0_0_6"/>
<protein>
    <submittedName>
        <fullName evidence="1">Uncharacterized protein</fullName>
    </submittedName>
</protein>